<dbReference type="EMBL" id="QKLU01000007">
    <property type="protein sequence ID" value="PYF71621.1"/>
    <property type="molecule type" value="Genomic_DNA"/>
</dbReference>
<keyword evidence="3" id="KW-1185">Reference proteome</keyword>
<feature type="chain" id="PRO_5016237829" description="Lipoprotein" evidence="1">
    <location>
        <begin position="24"/>
        <end position="158"/>
    </location>
</feature>
<proteinExistence type="predicted"/>
<dbReference type="AlphaFoldDB" id="A0A318UNN8"/>
<evidence type="ECO:0008006" key="4">
    <source>
        <dbReference type="Google" id="ProtNLM"/>
    </source>
</evidence>
<evidence type="ECO:0000313" key="2">
    <source>
        <dbReference type="EMBL" id="PYF71621.1"/>
    </source>
</evidence>
<feature type="signal peptide" evidence="1">
    <location>
        <begin position="1"/>
        <end position="23"/>
    </location>
</feature>
<accession>A0A318UNN8</accession>
<dbReference type="Proteomes" id="UP000248198">
    <property type="component" value="Unassembled WGS sequence"/>
</dbReference>
<evidence type="ECO:0000256" key="1">
    <source>
        <dbReference type="SAM" id="SignalP"/>
    </source>
</evidence>
<sequence length="158" mass="17386">MKKPAFYLAFAAMLLMFSCGQGTKDNKQAEQARKDSLIKNSCFIAVDGKDTANLKIKTLDNGKVTGALVINYLDKGKNDGLLEGKFSGDTLFADYTFKIGKTNPTVYKNPLAFLKKDGKMILGVGQIETNLGKSYFVKGKPISFEKGRFTFSPQDCKD</sequence>
<dbReference type="RefSeq" id="WP_110833759.1">
    <property type="nucleotide sequence ID" value="NZ_QKLU01000007.1"/>
</dbReference>
<protein>
    <recommendedName>
        <fullName evidence="4">Lipoprotein</fullName>
    </recommendedName>
</protein>
<dbReference type="PROSITE" id="PS51257">
    <property type="entry name" value="PROKAR_LIPOPROTEIN"/>
    <property type="match status" value="1"/>
</dbReference>
<reference evidence="2 3" key="1">
    <citation type="submission" date="2018-06" db="EMBL/GenBank/DDBJ databases">
        <title>Genomic Encyclopedia of Archaeal and Bacterial Type Strains, Phase II (KMG-II): from individual species to whole genera.</title>
        <authorList>
            <person name="Goeker M."/>
        </authorList>
    </citation>
    <scope>NUCLEOTIDE SEQUENCE [LARGE SCALE GENOMIC DNA]</scope>
    <source>
        <strain evidence="2 3">DSM 27372</strain>
    </source>
</reference>
<organism evidence="2 3">
    <name type="scientific">Pedobacter nutrimenti</name>
    <dbReference type="NCBI Taxonomy" id="1241337"/>
    <lineage>
        <taxon>Bacteria</taxon>
        <taxon>Pseudomonadati</taxon>
        <taxon>Bacteroidota</taxon>
        <taxon>Sphingobacteriia</taxon>
        <taxon>Sphingobacteriales</taxon>
        <taxon>Sphingobacteriaceae</taxon>
        <taxon>Pedobacter</taxon>
    </lineage>
</organism>
<comment type="caution">
    <text evidence="2">The sequence shown here is derived from an EMBL/GenBank/DDBJ whole genome shotgun (WGS) entry which is preliminary data.</text>
</comment>
<gene>
    <name evidence="2" type="ORF">B0O44_107236</name>
</gene>
<evidence type="ECO:0000313" key="3">
    <source>
        <dbReference type="Proteomes" id="UP000248198"/>
    </source>
</evidence>
<dbReference type="OrthoDB" id="768192at2"/>
<keyword evidence="1" id="KW-0732">Signal</keyword>
<name>A0A318UNN8_9SPHI</name>